<dbReference type="InterPro" id="IPR000182">
    <property type="entry name" value="GNAT_dom"/>
</dbReference>
<reference evidence="2 3" key="2">
    <citation type="journal article" date="2022" name="Microorganisms">
        <title>Complete Genome Sequences of Two Flavobacterium ammonificans Strains and a Flavobacterium ammoniigenes Strain of Ammonifying Bacterioplankton Isolated from Surface River Water.</title>
        <authorList>
            <person name="Suda W."/>
            <person name="Ogata Y."/>
            <person name="Shindo C."/>
            <person name="Watanabe K."/>
        </authorList>
    </citation>
    <scope>NUCLEOTIDE SEQUENCE [LARGE SCALE GENOMIC DNA]</scope>
    <source>
        <strain evidence="2 3">GENT11</strain>
    </source>
</reference>
<accession>A0ABM7UYK7</accession>
<keyword evidence="3" id="KW-1185">Reference proteome</keyword>
<protein>
    <recommendedName>
        <fullName evidence="1">N-acetyltransferase domain-containing protein</fullName>
    </recommendedName>
</protein>
<dbReference type="CDD" id="cd04301">
    <property type="entry name" value="NAT_SF"/>
    <property type="match status" value="1"/>
</dbReference>
<sequence length="156" mass="18183">MSIFIKKIYNLEIRELTTLEEMLAQFELMKHLYSNNFTIEKYEAYLTEMLPHNYIQIAVFEGEECIGLSGLWSGIKLWSGRYFEIDNFIVHPDHRSKGAGKFMTDYINAKAEEAGCTMIVLDAFTGNFTAHRFYYNQGYYPRGFHFIKTLNEAGLS</sequence>
<evidence type="ECO:0000259" key="1">
    <source>
        <dbReference type="PROSITE" id="PS51186"/>
    </source>
</evidence>
<dbReference type="SUPFAM" id="SSF55729">
    <property type="entry name" value="Acyl-CoA N-acyltransferases (Nat)"/>
    <property type="match status" value="1"/>
</dbReference>
<dbReference type="Pfam" id="PF00583">
    <property type="entry name" value="Acetyltransf_1"/>
    <property type="match status" value="1"/>
</dbReference>
<feature type="domain" description="N-acetyltransferase" evidence="1">
    <location>
        <begin position="11"/>
        <end position="156"/>
    </location>
</feature>
<gene>
    <name evidence="2" type="ORF">GENT11_05340</name>
</gene>
<proteinExistence type="predicted"/>
<dbReference type="InterPro" id="IPR016181">
    <property type="entry name" value="Acyl_CoA_acyltransferase"/>
</dbReference>
<evidence type="ECO:0000313" key="3">
    <source>
        <dbReference type="Proteomes" id="UP001319865"/>
    </source>
</evidence>
<evidence type="ECO:0000313" key="2">
    <source>
        <dbReference type="EMBL" id="BDB52222.1"/>
    </source>
</evidence>
<dbReference type="Gene3D" id="3.40.630.30">
    <property type="match status" value="1"/>
</dbReference>
<dbReference type="PROSITE" id="PS51186">
    <property type="entry name" value="GNAT"/>
    <property type="match status" value="1"/>
</dbReference>
<dbReference type="EMBL" id="AP025183">
    <property type="protein sequence ID" value="BDB52222.1"/>
    <property type="molecule type" value="Genomic_DNA"/>
</dbReference>
<dbReference type="Proteomes" id="UP001319865">
    <property type="component" value="Chromosome"/>
</dbReference>
<organism evidence="2 3">
    <name type="scientific">Flavobacterium ammonificans</name>
    <dbReference type="NCBI Taxonomy" id="1751056"/>
    <lineage>
        <taxon>Bacteria</taxon>
        <taxon>Pseudomonadati</taxon>
        <taxon>Bacteroidota</taxon>
        <taxon>Flavobacteriia</taxon>
        <taxon>Flavobacteriales</taxon>
        <taxon>Flavobacteriaceae</taxon>
        <taxon>Flavobacterium</taxon>
    </lineage>
</organism>
<reference evidence="2 3" key="1">
    <citation type="journal article" date="2022" name="Int. J. Syst. Evol. Microbiol.">
        <title>Flavobacterium ammonificans sp. nov. and Flavobacterium ammoniigenes sp. nov., ammonifying bacteria isolated from surface river water.</title>
        <authorList>
            <person name="Watanabe K."/>
            <person name="Kitamura T."/>
            <person name="Ogata Y."/>
            <person name="Shindo C."/>
            <person name="Suda W."/>
        </authorList>
    </citation>
    <scope>NUCLEOTIDE SEQUENCE [LARGE SCALE GENOMIC DNA]</scope>
    <source>
        <strain evidence="2 3">GENT11</strain>
    </source>
</reference>
<name>A0ABM7UYK7_9FLAO</name>